<evidence type="ECO:0000313" key="14">
    <source>
        <dbReference type="EMBL" id="CAG8550473.1"/>
    </source>
</evidence>
<keyword evidence="10" id="KW-0968">Cytoplasmic vesicle</keyword>
<evidence type="ECO:0000256" key="11">
    <source>
        <dbReference type="SAM" id="MobiDB-lite"/>
    </source>
</evidence>
<feature type="transmembrane region" description="Helical" evidence="12">
    <location>
        <begin position="105"/>
        <end position="126"/>
    </location>
</feature>
<evidence type="ECO:0000259" key="13">
    <source>
        <dbReference type="Pfam" id="PF01545"/>
    </source>
</evidence>
<feature type="transmembrane region" description="Helical" evidence="12">
    <location>
        <begin position="138"/>
        <end position="157"/>
    </location>
</feature>
<dbReference type="GO" id="GO:0031901">
    <property type="term" value="C:early endosome membrane"/>
    <property type="evidence" value="ECO:0007669"/>
    <property type="project" value="UniProtKB-SubCell"/>
</dbReference>
<proteinExistence type="inferred from homology"/>
<evidence type="ECO:0000256" key="2">
    <source>
        <dbReference type="ARBA" id="ARBA00004644"/>
    </source>
</evidence>
<dbReference type="AlphaFoldDB" id="A0A9N9FNQ2"/>
<feature type="transmembrane region" description="Helical" evidence="12">
    <location>
        <begin position="202"/>
        <end position="220"/>
    </location>
</feature>
<comment type="subcellular location">
    <subcellularLocation>
        <location evidence="2">Cytoplasmic vesicle</location>
        <location evidence="2">Secretory vesicle</location>
        <location evidence="2">Synaptic vesicle membrane</location>
        <topology evidence="2">Multi-pass membrane protein</topology>
    </subcellularLocation>
    <subcellularLocation>
        <location evidence="1">Early endosome membrane</location>
    </subcellularLocation>
</comment>
<evidence type="ECO:0000256" key="8">
    <source>
        <dbReference type="ARBA" id="ARBA00023018"/>
    </source>
</evidence>
<dbReference type="GO" id="GO:0098771">
    <property type="term" value="P:inorganic ion homeostasis"/>
    <property type="evidence" value="ECO:0007669"/>
    <property type="project" value="UniProtKB-ARBA"/>
</dbReference>
<feature type="non-terminal residue" evidence="14">
    <location>
        <position position="1"/>
    </location>
</feature>
<name>A0A9N9FNQ2_9GLOM</name>
<dbReference type="SUPFAM" id="SSF161111">
    <property type="entry name" value="Cation efflux protein transmembrane domain-like"/>
    <property type="match status" value="1"/>
</dbReference>
<keyword evidence="9 12" id="KW-0472">Membrane</keyword>
<dbReference type="PANTHER" id="PTHR31937:SF2">
    <property type="entry name" value="TRANSMEMBRANE PROTEIN 163"/>
    <property type="match status" value="1"/>
</dbReference>
<evidence type="ECO:0000256" key="12">
    <source>
        <dbReference type="SAM" id="Phobius"/>
    </source>
</evidence>
<reference evidence="14" key="1">
    <citation type="submission" date="2021-06" db="EMBL/GenBank/DDBJ databases">
        <authorList>
            <person name="Kallberg Y."/>
            <person name="Tangrot J."/>
            <person name="Rosling A."/>
        </authorList>
    </citation>
    <scope>NUCLEOTIDE SEQUENCE</scope>
    <source>
        <strain evidence="14">CL551</strain>
    </source>
</reference>
<keyword evidence="4 12" id="KW-0812">Transmembrane</keyword>
<dbReference type="GO" id="GO:0030003">
    <property type="term" value="P:intracellular monoatomic cation homeostasis"/>
    <property type="evidence" value="ECO:0007669"/>
    <property type="project" value="UniProtKB-ARBA"/>
</dbReference>
<sequence>SLSPPFGEQTDITTVMVLSHTPSRRQLVNFAIIVSIITILSNIVEGILSMFLGSQSNSVSLVIFGIGSFVEMTSSSLVLWRFLSEFRKDPAEFNKEVFVEKERKATIGIGCLFLILATGTFLHAIISLSQKSHPENTIAGLIISIVSIVFMLFVYAAKKYLAVKLDSSTMASEAQCSLACIKITGVLFCSSLIYLIWQRAWWIDSAAALLFSIFFAKEGYGMVRWATSKSFNGGYSQEKIDGDKGDISDQEVKMPKENNDKENISIHAVSEKEEGYSTDKNNMKETKDLQLEPRTSYLHNYQRVVC</sequence>
<feature type="transmembrane region" description="Helical" evidence="12">
    <location>
        <begin position="27"/>
        <end position="52"/>
    </location>
</feature>
<dbReference type="InterPro" id="IPR026765">
    <property type="entry name" value="Tmem163"/>
</dbReference>
<comment type="caution">
    <text evidence="14">The sequence shown here is derived from an EMBL/GenBank/DDBJ whole genome shotgun (WGS) entry which is preliminary data.</text>
</comment>
<comment type="similarity">
    <text evidence="3">Belongs to the TMEM163 family.</text>
</comment>
<keyword evidence="7 12" id="KW-1133">Transmembrane helix</keyword>
<evidence type="ECO:0000256" key="1">
    <source>
        <dbReference type="ARBA" id="ARBA00004146"/>
    </source>
</evidence>
<evidence type="ECO:0000256" key="4">
    <source>
        <dbReference type="ARBA" id="ARBA00022692"/>
    </source>
</evidence>
<accession>A0A9N9FNQ2</accession>
<evidence type="ECO:0000256" key="5">
    <source>
        <dbReference type="ARBA" id="ARBA00022753"/>
    </source>
</evidence>
<keyword evidence="6" id="KW-0862">Zinc</keyword>
<keyword evidence="5" id="KW-0967">Endosome</keyword>
<evidence type="ECO:0000313" key="15">
    <source>
        <dbReference type="Proteomes" id="UP000789342"/>
    </source>
</evidence>
<evidence type="ECO:0000256" key="9">
    <source>
        <dbReference type="ARBA" id="ARBA00023136"/>
    </source>
</evidence>
<feature type="region of interest" description="Disordered" evidence="11">
    <location>
        <begin position="255"/>
        <end position="285"/>
    </location>
</feature>
<organism evidence="14 15">
    <name type="scientific">Acaulospora morrowiae</name>
    <dbReference type="NCBI Taxonomy" id="94023"/>
    <lineage>
        <taxon>Eukaryota</taxon>
        <taxon>Fungi</taxon>
        <taxon>Fungi incertae sedis</taxon>
        <taxon>Mucoromycota</taxon>
        <taxon>Glomeromycotina</taxon>
        <taxon>Glomeromycetes</taxon>
        <taxon>Diversisporales</taxon>
        <taxon>Acaulosporaceae</taxon>
        <taxon>Acaulospora</taxon>
    </lineage>
</organism>
<dbReference type="Gene3D" id="1.20.1510.10">
    <property type="entry name" value="Cation efflux protein transmembrane domain"/>
    <property type="match status" value="1"/>
</dbReference>
<dbReference type="InterPro" id="IPR058533">
    <property type="entry name" value="Cation_efflux_TM"/>
</dbReference>
<dbReference type="GO" id="GO:0008324">
    <property type="term" value="F:monoatomic cation transmembrane transporter activity"/>
    <property type="evidence" value="ECO:0007669"/>
    <property type="project" value="InterPro"/>
</dbReference>
<feature type="domain" description="Cation efflux protein transmembrane" evidence="13">
    <location>
        <begin position="36"/>
        <end position="225"/>
    </location>
</feature>
<dbReference type="EMBL" id="CAJVPV010003375">
    <property type="protein sequence ID" value="CAG8550473.1"/>
    <property type="molecule type" value="Genomic_DNA"/>
</dbReference>
<protein>
    <submittedName>
        <fullName evidence="14">15342_t:CDS:1</fullName>
    </submittedName>
</protein>
<dbReference type="OrthoDB" id="5980560at2759"/>
<dbReference type="PANTHER" id="PTHR31937">
    <property type="entry name" value="TRANSMEMBRANE PROTEIN 163"/>
    <property type="match status" value="1"/>
</dbReference>
<evidence type="ECO:0000256" key="10">
    <source>
        <dbReference type="ARBA" id="ARBA00023329"/>
    </source>
</evidence>
<keyword evidence="15" id="KW-1185">Reference proteome</keyword>
<evidence type="ECO:0000256" key="6">
    <source>
        <dbReference type="ARBA" id="ARBA00022833"/>
    </source>
</evidence>
<gene>
    <name evidence="14" type="ORF">AMORRO_LOCUS5549</name>
</gene>
<dbReference type="Proteomes" id="UP000789342">
    <property type="component" value="Unassembled WGS sequence"/>
</dbReference>
<feature type="transmembrane region" description="Helical" evidence="12">
    <location>
        <begin position="178"/>
        <end position="196"/>
    </location>
</feature>
<feature type="transmembrane region" description="Helical" evidence="12">
    <location>
        <begin position="58"/>
        <end position="84"/>
    </location>
</feature>
<dbReference type="Pfam" id="PF01545">
    <property type="entry name" value="Cation_efflux"/>
    <property type="match status" value="1"/>
</dbReference>
<dbReference type="InterPro" id="IPR027469">
    <property type="entry name" value="Cation_efflux_TMD_sf"/>
</dbReference>
<evidence type="ECO:0000256" key="7">
    <source>
        <dbReference type="ARBA" id="ARBA00022989"/>
    </source>
</evidence>
<evidence type="ECO:0000256" key="3">
    <source>
        <dbReference type="ARBA" id="ARBA00008731"/>
    </source>
</evidence>
<keyword evidence="8" id="KW-0770">Synapse</keyword>